<keyword evidence="9" id="KW-0066">ATP synthesis</keyword>
<keyword evidence="7" id="KW-0472">Membrane</keyword>
<dbReference type="Pfam" id="PF00231">
    <property type="entry name" value="ATP-synt"/>
    <property type="match status" value="1"/>
</dbReference>
<organism evidence="11">
    <name type="scientific">marine metagenome</name>
    <dbReference type="NCBI Taxonomy" id="408172"/>
    <lineage>
        <taxon>unclassified sequences</taxon>
        <taxon>metagenomes</taxon>
        <taxon>ecological metagenomes</taxon>
    </lineage>
</organism>
<evidence type="ECO:0000256" key="8">
    <source>
        <dbReference type="ARBA" id="ARBA00023196"/>
    </source>
</evidence>
<dbReference type="NCBIfam" id="TIGR01146">
    <property type="entry name" value="ATPsyn_F1gamma"/>
    <property type="match status" value="1"/>
</dbReference>
<dbReference type="HAMAP" id="MF_00815">
    <property type="entry name" value="ATP_synth_gamma_bact"/>
    <property type="match status" value="1"/>
</dbReference>
<evidence type="ECO:0000256" key="7">
    <source>
        <dbReference type="ARBA" id="ARBA00023136"/>
    </source>
</evidence>
<dbReference type="Gene3D" id="1.10.287.80">
    <property type="entry name" value="ATP synthase, gamma subunit, helix hairpin domain"/>
    <property type="match status" value="1"/>
</dbReference>
<comment type="similarity">
    <text evidence="3">Belongs to the ATPase gamma chain family.</text>
</comment>
<keyword evidence="6" id="KW-0406">Ion transport</keyword>
<dbReference type="PANTHER" id="PTHR11693:SF22">
    <property type="entry name" value="ATP SYNTHASE SUBUNIT GAMMA, MITOCHONDRIAL"/>
    <property type="match status" value="1"/>
</dbReference>
<evidence type="ECO:0000313" key="11">
    <source>
        <dbReference type="EMBL" id="SUZ98568.1"/>
    </source>
</evidence>
<dbReference type="FunFam" id="1.10.287.80:FF:000003">
    <property type="entry name" value="ATP synthase gamma chain, chloroplastic"/>
    <property type="match status" value="1"/>
</dbReference>
<evidence type="ECO:0008006" key="12">
    <source>
        <dbReference type="Google" id="ProtNLM"/>
    </source>
</evidence>
<evidence type="ECO:0000256" key="10">
    <source>
        <dbReference type="ARBA" id="ARBA00060385"/>
    </source>
</evidence>
<dbReference type="InterPro" id="IPR000131">
    <property type="entry name" value="ATP_synth_F1_gsu"/>
</dbReference>
<dbReference type="CDD" id="cd12151">
    <property type="entry name" value="F1-ATPase_gamma"/>
    <property type="match status" value="1"/>
</dbReference>
<comment type="subcellular location">
    <subcellularLocation>
        <location evidence="2">Membrane</location>
        <topology evidence="2">Peripheral membrane protein</topology>
    </subcellularLocation>
    <subcellularLocation>
        <location evidence="10">Thylakoid</location>
    </subcellularLocation>
</comment>
<evidence type="ECO:0000256" key="2">
    <source>
        <dbReference type="ARBA" id="ARBA00004170"/>
    </source>
</evidence>
<dbReference type="PRINTS" id="PR00126">
    <property type="entry name" value="ATPASEGAMMA"/>
</dbReference>
<dbReference type="PROSITE" id="PS00153">
    <property type="entry name" value="ATPASE_GAMMA"/>
    <property type="match status" value="1"/>
</dbReference>
<evidence type="ECO:0000256" key="3">
    <source>
        <dbReference type="ARBA" id="ARBA00007681"/>
    </source>
</evidence>
<accession>A0A381S5F7</accession>
<evidence type="ECO:0000256" key="9">
    <source>
        <dbReference type="ARBA" id="ARBA00023310"/>
    </source>
</evidence>
<dbReference type="GO" id="GO:0046933">
    <property type="term" value="F:proton-transporting ATP synthase activity, rotational mechanism"/>
    <property type="evidence" value="ECO:0007669"/>
    <property type="project" value="InterPro"/>
</dbReference>
<evidence type="ECO:0000256" key="4">
    <source>
        <dbReference type="ARBA" id="ARBA00022448"/>
    </source>
</evidence>
<keyword evidence="4" id="KW-0813">Transport</keyword>
<dbReference type="PANTHER" id="PTHR11693">
    <property type="entry name" value="ATP SYNTHASE GAMMA CHAIN"/>
    <property type="match status" value="1"/>
</dbReference>
<keyword evidence="8" id="KW-0139">CF(1)</keyword>
<gene>
    <name evidence="11" type="ORF">METZ01_LOCUS51422</name>
</gene>
<evidence type="ECO:0000256" key="6">
    <source>
        <dbReference type="ARBA" id="ARBA00023065"/>
    </source>
</evidence>
<comment type="function">
    <text evidence="1">Produces ATP from ADP in the presence of a proton gradient across the membrane. The gamma chain is believed to be important in regulating ATPase activity and the flow of protons through the CF(0) complex.</text>
</comment>
<dbReference type="GO" id="GO:0045259">
    <property type="term" value="C:proton-transporting ATP synthase complex"/>
    <property type="evidence" value="ECO:0007669"/>
    <property type="project" value="UniProtKB-KW"/>
</dbReference>
<evidence type="ECO:0000256" key="5">
    <source>
        <dbReference type="ARBA" id="ARBA00022781"/>
    </source>
</evidence>
<proteinExistence type="inferred from homology"/>
<dbReference type="InterPro" id="IPR035968">
    <property type="entry name" value="ATP_synth_F1_ATPase_gsu"/>
</dbReference>
<dbReference type="Gene3D" id="3.40.1380.10">
    <property type="match status" value="1"/>
</dbReference>
<dbReference type="AlphaFoldDB" id="A0A381S5F7"/>
<sequence length="286" mass="32614">MANLKDIRNRIKSVKSIQQVTSAMKMVAAAKMRRAQENMEKSRPYSSRLAELLNMLIPEIDRSLMPELNVREVKKTLFVVVTADRGMAGAFNTNVLREAHKAIDKAGQENSEIICIGKKSVGYFKNRNYPIAVEYIDFWNDLGYSHAMKIGDEIISRYINGEVDQVQVVYNRFVNVARQEIRNETFLPMSYDPEAKDSDYNPERLFEPSKEAVVKTIIPRYLNTQIWQFLLESNASEQAARMLAMENATSNANDMIKDLKLQFNKARQTAITTEMLEIVSGAEALS</sequence>
<dbReference type="EMBL" id="UINC01002616">
    <property type="protein sequence ID" value="SUZ98568.1"/>
    <property type="molecule type" value="Genomic_DNA"/>
</dbReference>
<evidence type="ECO:0000256" key="1">
    <source>
        <dbReference type="ARBA" id="ARBA00003456"/>
    </source>
</evidence>
<protein>
    <recommendedName>
        <fullName evidence="12">F-ATPase gamma subunit</fullName>
    </recommendedName>
</protein>
<dbReference type="InterPro" id="IPR023632">
    <property type="entry name" value="ATP_synth_F1_gsu_CS"/>
</dbReference>
<keyword evidence="5" id="KW-0375">Hydrogen ion transport</keyword>
<reference evidence="11" key="1">
    <citation type="submission" date="2018-05" db="EMBL/GenBank/DDBJ databases">
        <authorList>
            <person name="Lanie J.A."/>
            <person name="Ng W.-L."/>
            <person name="Kazmierczak K.M."/>
            <person name="Andrzejewski T.M."/>
            <person name="Davidsen T.M."/>
            <person name="Wayne K.J."/>
            <person name="Tettelin H."/>
            <person name="Glass J.I."/>
            <person name="Rusch D."/>
            <person name="Podicherti R."/>
            <person name="Tsui H.-C.T."/>
            <person name="Winkler M.E."/>
        </authorList>
    </citation>
    <scope>NUCLEOTIDE SEQUENCE</scope>
</reference>
<dbReference type="GO" id="GO:0009579">
    <property type="term" value="C:thylakoid"/>
    <property type="evidence" value="ECO:0007669"/>
    <property type="project" value="UniProtKB-SubCell"/>
</dbReference>
<dbReference type="SUPFAM" id="SSF52943">
    <property type="entry name" value="ATP synthase (F1-ATPase), gamma subunit"/>
    <property type="match status" value="1"/>
</dbReference>
<name>A0A381S5F7_9ZZZZ</name>